<organism evidence="4 5">
    <name type="scientific">Chryseolinea lacunae</name>
    <dbReference type="NCBI Taxonomy" id="2801331"/>
    <lineage>
        <taxon>Bacteria</taxon>
        <taxon>Pseudomonadati</taxon>
        <taxon>Bacteroidota</taxon>
        <taxon>Cytophagia</taxon>
        <taxon>Cytophagales</taxon>
        <taxon>Fulvivirgaceae</taxon>
        <taxon>Chryseolinea</taxon>
    </lineage>
</organism>
<feature type="chain" id="PRO_5045327273" description="DUF6443 domain-containing protein" evidence="2">
    <location>
        <begin position="21"/>
        <end position="2142"/>
    </location>
</feature>
<dbReference type="InterPro" id="IPR022385">
    <property type="entry name" value="Rhs_assc_core"/>
</dbReference>
<dbReference type="InterPro" id="IPR045619">
    <property type="entry name" value="DUF6443"/>
</dbReference>
<dbReference type="Proteomes" id="UP000613030">
    <property type="component" value="Unassembled WGS sequence"/>
</dbReference>
<feature type="region of interest" description="Disordered" evidence="1">
    <location>
        <begin position="1937"/>
        <end position="1968"/>
    </location>
</feature>
<accession>A0ABS1L1L0</accession>
<dbReference type="Gene3D" id="2.60.40.10">
    <property type="entry name" value="Immunoglobulins"/>
    <property type="match status" value="1"/>
</dbReference>
<evidence type="ECO:0000313" key="5">
    <source>
        <dbReference type="Proteomes" id="UP000613030"/>
    </source>
</evidence>
<protein>
    <recommendedName>
        <fullName evidence="3">DUF6443 domain-containing protein</fullName>
    </recommendedName>
</protein>
<dbReference type="NCBIfam" id="TIGR03696">
    <property type="entry name" value="Rhs_assc_core"/>
    <property type="match status" value="1"/>
</dbReference>
<proteinExistence type="predicted"/>
<dbReference type="InterPro" id="IPR013783">
    <property type="entry name" value="Ig-like_fold"/>
</dbReference>
<feature type="compositionally biased region" description="Basic and acidic residues" evidence="1">
    <location>
        <begin position="1953"/>
        <end position="1966"/>
    </location>
</feature>
<name>A0ABS1L1L0_9BACT</name>
<dbReference type="Pfam" id="PF22352">
    <property type="entry name" value="K319L-like_PKD"/>
    <property type="match status" value="1"/>
</dbReference>
<keyword evidence="5" id="KW-1185">Reference proteome</keyword>
<dbReference type="Pfam" id="PF20041">
    <property type="entry name" value="DUF6443"/>
    <property type="match status" value="1"/>
</dbReference>
<dbReference type="Gene3D" id="2.180.10.10">
    <property type="entry name" value="RHS repeat-associated core"/>
    <property type="match status" value="3"/>
</dbReference>
<keyword evidence="2" id="KW-0732">Signal</keyword>
<comment type="caution">
    <text evidence="4">The sequence shown here is derived from an EMBL/GenBank/DDBJ whole genome shotgun (WGS) entry which is preliminary data.</text>
</comment>
<evidence type="ECO:0000256" key="1">
    <source>
        <dbReference type="SAM" id="MobiDB-lite"/>
    </source>
</evidence>
<reference evidence="4 5" key="1">
    <citation type="submission" date="2021-01" db="EMBL/GenBank/DDBJ databases">
        <title>Chryseolinea sp. Jin1 Genome sequencing and assembly.</title>
        <authorList>
            <person name="Kim I."/>
        </authorList>
    </citation>
    <scope>NUCLEOTIDE SEQUENCE [LARGE SCALE GENOMIC DNA]</scope>
    <source>
        <strain evidence="4 5">Jin1</strain>
    </source>
</reference>
<gene>
    <name evidence="4" type="ORF">JI741_30410</name>
</gene>
<evidence type="ECO:0000256" key="2">
    <source>
        <dbReference type="SAM" id="SignalP"/>
    </source>
</evidence>
<dbReference type="EMBL" id="JAERRB010000017">
    <property type="protein sequence ID" value="MBL0745584.1"/>
    <property type="molecule type" value="Genomic_DNA"/>
</dbReference>
<evidence type="ECO:0000259" key="3">
    <source>
        <dbReference type="Pfam" id="PF20041"/>
    </source>
</evidence>
<evidence type="ECO:0000313" key="4">
    <source>
        <dbReference type="EMBL" id="MBL0745584.1"/>
    </source>
</evidence>
<dbReference type="RefSeq" id="WP_202016083.1">
    <property type="nucleotide sequence ID" value="NZ_JAERRB010000017.1"/>
</dbReference>
<sequence length="2142" mass="235426">MKSLYISFMLVLVCSLPVAAQTLSSVSNTCAGNWVSLYVGGGGSNCTGVVVPNASWWHFYPEPTEKEFGSGYNSVNVRWSSAVADVQVYAGYQCMQQATTGTTNTVHFSILASVAAPTPTVNIAETQICEDGYINFSATCPNPGPNPSYSYYLDNSPTPFYSVSTTGTQNNVPQYNSAGNLASGWHTVYVKVNNYTGCASPSAGNSPTKSFYITPKTIVAANWTDDGEICAATHPNLNAHISVQTTVSNLSYRWLYLGSYGQTTTDPNHVYVNPTDNADIGVQVMSDQWCTDLPKVFPPNLAYVNVAQSTAPTLDIVIPANKYTYCPGESITVRSSQVGTSYTWKIGSTTLSQTTQTITIPVTDNASSAQEYSAGEVISLHVTGINSNGGCLSTNQADATSTPLNIVVNPLPNVVTTPAGTARVCTGCTKTVALTTPGPTGTTYQWYRNNVAITSAEPGWNTASFSTKTLASYKVTVTKLCTTTSAVVTLIANTPPMVSAGGNQSIALPTTTLMLNGAANDPDTDGTITGMAWTKIVGPAATLATANTNLNTRNATSKLTLTNLVIGYYLFRLTGTDNTGETVTSDAEVIVYPKNNYNYVRTQTLLTPTPNPANVTALPVGSRTETTEYVDGLGRPLQSVVTQGSMNNKRDIVTPYAYDQFGREALEYMPYVAVDNSGDLKADALGPTYTTSPQYNFYNTTGTDKVVDDNRPFSMIKFEPSPLGRVDKEYGPGKAWAPLNSGGSNKFVKYSYLTNVHGTGNNTTDEKVIAWKVYRSGKIARHQVNAGSIEVGGYYSTNQLTVAVKVDEEGNMTREYSDKQGQIVLRKSQLQGGAGAYLNNLQQWNSTYFLYDDFGDLRYIFQPELSLQVYSSDTYIPSETEIRKFAFRYVFDSRHRVIEKWSPGAEPVYITYDPRDRVVMTQDGVQRAKSPREWSVIKYDNQDRPIITATLPDPYGWTPAFVQTYINSFYNNLAAGKAWYEERGTDMHGYTNKSYPDQLLPTECLTVVYYDDYGFKTSLRKPSDYAYQPAEITGMPSTAQSLVKGYMTGIKVRVLDGEAFGELQWLSSCFYYDDQYEVIQSVIDNYKGGKDRFSSLYDFVKLTKSKSNHESKAISWKNLVNASVEGNKIVKRGGAANTWDASAVSNESLPANTNGFLEISASEEWNYRMFGLGTTNPNGNPALVNYGLILQGGGNLVKAEAGIYTAVGTYCSGDTLRIERIGNQITYKKNGVALAPSTTGSTTSLNAVAVLYSGTASIAYAKASFSTKSIAINYETEYDHFLHETNQWHQVGSNPKILISRTNYNEIGQPVEKRLHSTNATASDARETIDYQYNIRGWLQSINDPQTNPKLFAMSLKYFDPSANGGDKKYNGAITEAIWKTGGGNLQSYGYFYDTLGRLKDARYFNLDVAAQNGRFTETIGGKNLKGYDRNGNILKLKRYGRTTGSAYGLMDDLTYSYTGNLLTRVDDAVAMNAQELGFKELTKVANEYTYDGNGNMVTDLNKGLANGATAGIVYQSMDQPRLIYKGTNNTITNVYDATGRKLFVQVTTPQKTTRTDYVSEFVYQNDTLKFATHPEGRVMLTAATPEYQYNLKDHLDNVRATFTTNVALDTAVATLENSRLGWEQSKFLRIANARRVQSSLFDHTNGTATGYAERLNGSANEKYGIARSLSVMPGDQISMEVYAKYVDTNSGNRTAALNTLLTQIAAGTAPVGTVVDGGGYATSTSSFPFAGLLNTTGSTGGPKAYLNYLVFDRSYNFVTGGFKRLSATPKETGNDVSHERLYFDNILIKQAGYIYIYLSNEEATPIEVFFDDMKVTQTVSPIIQQDDYYPFGLTFNDYSREKSFPQKLLFEEKQFIDDLDVDFYDFEWRQYDAVLGRTTTQDPHAEFYFDQSPYSFLGNDPINTIDPSGMDTVKVHDIDPKTFSNENDVVLLDEISVSPSDGSGDGQGDESNGEKEDEGGGRVEDNFSPTEKFLVKVNEWNPLACGYNALLGVITGKDRFGNEMSGTDIAWETVSAIPGFGPEAKGGSKVLRFFGKYNDHHSWMKFLGGAVNQKLTRMSAAAHKKLHRKLNEFLKQFKAPNGKTMSPGPGNSGQRIRRNFSEEQIIKALSKFYRTVGKEFKKAAKDFFDQVNERNKKKEND</sequence>
<feature type="signal peptide" evidence="2">
    <location>
        <begin position="1"/>
        <end position="20"/>
    </location>
</feature>
<feature type="domain" description="DUF6443" evidence="3">
    <location>
        <begin position="602"/>
        <end position="742"/>
    </location>
</feature>